<evidence type="ECO:0000256" key="2">
    <source>
        <dbReference type="ARBA" id="ARBA00004613"/>
    </source>
</evidence>
<dbReference type="Gene3D" id="2.10.90.10">
    <property type="entry name" value="Cystine-knot cytokines"/>
    <property type="match status" value="1"/>
</dbReference>
<dbReference type="Gene3D" id="2.60.120.970">
    <property type="match status" value="1"/>
</dbReference>
<dbReference type="InterPro" id="IPR001318">
    <property type="entry name" value="Inhibin_betaC"/>
</dbReference>
<keyword evidence="8" id="KW-1015">Disulfide bond</keyword>
<name>A0A6P3FJJ1_OCTDE</name>
<dbReference type="GeneID" id="101589657"/>
<evidence type="ECO:0000256" key="3">
    <source>
        <dbReference type="ARBA" id="ARBA00006656"/>
    </source>
</evidence>
<dbReference type="Pfam" id="PF00019">
    <property type="entry name" value="TGF_beta"/>
    <property type="match status" value="1"/>
</dbReference>
<dbReference type="InterPro" id="IPR029034">
    <property type="entry name" value="Cystine-knot_cytokine"/>
</dbReference>
<dbReference type="FunCoup" id="A0A6P3FJJ1">
    <property type="interactions" value="515"/>
</dbReference>
<dbReference type="Proteomes" id="UP000515203">
    <property type="component" value="Unplaced"/>
</dbReference>
<dbReference type="GO" id="GO:0005179">
    <property type="term" value="F:hormone activity"/>
    <property type="evidence" value="ECO:0007669"/>
    <property type="project" value="UniProtKB-KW"/>
</dbReference>
<dbReference type="InterPro" id="IPR015615">
    <property type="entry name" value="TGF-beta-rel"/>
</dbReference>
<evidence type="ECO:0000256" key="6">
    <source>
        <dbReference type="ARBA" id="ARBA00022729"/>
    </source>
</evidence>
<keyword evidence="4" id="KW-0964">Secreted</keyword>
<dbReference type="InterPro" id="IPR001839">
    <property type="entry name" value="TGF-b_C"/>
</dbReference>
<dbReference type="CDD" id="cd19406">
    <property type="entry name" value="TGF_beta_INHBC_E"/>
    <property type="match status" value="1"/>
</dbReference>
<evidence type="ECO:0000256" key="13">
    <source>
        <dbReference type="SAM" id="SignalP"/>
    </source>
</evidence>
<accession>A0A6P3FJJ1</accession>
<feature type="region of interest" description="Disordered" evidence="12">
    <location>
        <begin position="1"/>
        <end position="22"/>
    </location>
</feature>
<dbReference type="PANTHER" id="PTHR11848:SF6">
    <property type="entry name" value="INHIBIN BETA E CHAIN"/>
    <property type="match status" value="1"/>
</dbReference>
<dbReference type="InterPro" id="IPR017948">
    <property type="entry name" value="TGFb_CS"/>
</dbReference>
<dbReference type="GO" id="GO:0005125">
    <property type="term" value="F:cytokine activity"/>
    <property type="evidence" value="ECO:0007669"/>
    <property type="project" value="TreeGrafter"/>
</dbReference>
<feature type="signal peptide" evidence="13">
    <location>
        <begin position="1"/>
        <end position="47"/>
    </location>
</feature>
<evidence type="ECO:0000313" key="16">
    <source>
        <dbReference type="RefSeq" id="XP_004647056.2"/>
    </source>
</evidence>
<evidence type="ECO:0000256" key="10">
    <source>
        <dbReference type="ARBA" id="ARBA00026046"/>
    </source>
</evidence>
<evidence type="ECO:0000256" key="5">
    <source>
        <dbReference type="ARBA" id="ARBA00022702"/>
    </source>
</evidence>
<comment type="function">
    <text evidence="1">Inhibins and activins inhibit and activate, respectively, the secretion of follitropin by the pituitary gland. Inhibins/activins are involved in regulating a number of diverse functions such as hypothalamic and pituitary hormone secretion, gonadal hormone secretion, germ cell development and maturation, erythroid differentiation, insulin secretion, nerve cell survival, embryonic axial development or bone growth, depending on their subunit composition. Inhibins appear to oppose the functions of activins.</text>
</comment>
<keyword evidence="5" id="KW-0372">Hormone</keyword>
<feature type="domain" description="TGF-beta family profile" evidence="14">
    <location>
        <begin position="257"/>
        <end position="375"/>
    </location>
</feature>
<dbReference type="PROSITE" id="PS51362">
    <property type="entry name" value="TGF_BETA_2"/>
    <property type="match status" value="1"/>
</dbReference>
<evidence type="ECO:0000256" key="8">
    <source>
        <dbReference type="ARBA" id="ARBA00023157"/>
    </source>
</evidence>
<dbReference type="SUPFAM" id="SSF57501">
    <property type="entry name" value="Cystine-knot cytokines"/>
    <property type="match status" value="1"/>
</dbReference>
<comment type="subcellular location">
    <subcellularLocation>
        <location evidence="2">Secreted</location>
    </subcellularLocation>
</comment>
<evidence type="ECO:0000256" key="12">
    <source>
        <dbReference type="SAM" id="MobiDB-lite"/>
    </source>
</evidence>
<dbReference type="FunFam" id="2.10.90.10:FF:000005">
    <property type="entry name" value="Inhibin beta A chain"/>
    <property type="match status" value="1"/>
</dbReference>
<evidence type="ECO:0000256" key="4">
    <source>
        <dbReference type="ARBA" id="ARBA00022525"/>
    </source>
</evidence>
<evidence type="ECO:0000259" key="14">
    <source>
        <dbReference type="PROSITE" id="PS51362"/>
    </source>
</evidence>
<dbReference type="GO" id="GO:0008083">
    <property type="term" value="F:growth factor activity"/>
    <property type="evidence" value="ECO:0007669"/>
    <property type="project" value="UniProtKB-KW"/>
</dbReference>
<feature type="chain" id="PRO_5028264742" evidence="13">
    <location>
        <begin position="48"/>
        <end position="375"/>
    </location>
</feature>
<keyword evidence="15" id="KW-1185">Reference proteome</keyword>
<evidence type="ECO:0000256" key="7">
    <source>
        <dbReference type="ARBA" id="ARBA00023030"/>
    </source>
</evidence>
<dbReference type="RefSeq" id="XP_004647056.2">
    <property type="nucleotide sequence ID" value="XM_004646999.2"/>
</dbReference>
<dbReference type="SMART" id="SM00204">
    <property type="entry name" value="TGFB"/>
    <property type="match status" value="1"/>
</dbReference>
<evidence type="ECO:0000313" key="15">
    <source>
        <dbReference type="Proteomes" id="UP000515203"/>
    </source>
</evidence>
<dbReference type="PRINTS" id="PR00672">
    <property type="entry name" value="INHIBINBC"/>
</dbReference>
<proteinExistence type="inferred from homology"/>
<protein>
    <submittedName>
        <fullName evidence="16">Inhibin beta E chain</fullName>
    </submittedName>
</protein>
<dbReference type="PROSITE" id="PS00250">
    <property type="entry name" value="TGF_BETA_1"/>
    <property type="match status" value="1"/>
</dbReference>
<keyword evidence="7 11" id="KW-0339">Growth factor</keyword>
<sequence length="375" mass="40879">MQSNSIEEKLSSSAPDPGPSTRSMELLNGQLWLVLLWALVWVEGAGSACPSCGGPALALQAERALVLELAKQQILKGLHLTSRPRITHPPPQAALSRAVLRLQPGTVAPRKGEEVISFATTTDSSTSTCSSMLTFQLSTLQSHHLYHARLWLHVLPTPPGTLHLRIFQRSPGRRHGRLPALLAEHQINAPGWHALILPSGGLRGEESGTVKLQLDCRPLKDNGTAAAGPPRQRLDTAAYHRPFLELKIRPYEPGAGRTRRRTPICEPETLLCCRRDYYVDFQELGWRDWILQPEGYQLNYCSGQCPPHLAGSPGIAASFHSTVFNLLKANNPSPAGTSCCVPTARRPLSLLYLDGNGNVVKTDVPDMVVEACGCS</sequence>
<dbReference type="OrthoDB" id="6516235at2759"/>
<dbReference type="GO" id="GO:0005615">
    <property type="term" value="C:extracellular space"/>
    <property type="evidence" value="ECO:0007669"/>
    <property type="project" value="TreeGrafter"/>
</dbReference>
<organism evidence="15 16">
    <name type="scientific">Octodon degus</name>
    <name type="common">Degu</name>
    <name type="synonym">Sciurus degus</name>
    <dbReference type="NCBI Taxonomy" id="10160"/>
    <lineage>
        <taxon>Eukaryota</taxon>
        <taxon>Metazoa</taxon>
        <taxon>Chordata</taxon>
        <taxon>Craniata</taxon>
        <taxon>Vertebrata</taxon>
        <taxon>Euteleostomi</taxon>
        <taxon>Mammalia</taxon>
        <taxon>Eutheria</taxon>
        <taxon>Euarchontoglires</taxon>
        <taxon>Glires</taxon>
        <taxon>Rodentia</taxon>
        <taxon>Hystricomorpha</taxon>
        <taxon>Octodontidae</taxon>
        <taxon>Octodon</taxon>
    </lineage>
</organism>
<dbReference type="PANTHER" id="PTHR11848">
    <property type="entry name" value="TGF-BETA FAMILY"/>
    <property type="match status" value="1"/>
</dbReference>
<evidence type="ECO:0000256" key="9">
    <source>
        <dbReference type="ARBA" id="ARBA00023180"/>
    </source>
</evidence>
<evidence type="ECO:0000256" key="1">
    <source>
        <dbReference type="ARBA" id="ARBA00002588"/>
    </source>
</evidence>
<keyword evidence="9" id="KW-0325">Glycoprotein</keyword>
<evidence type="ECO:0000256" key="11">
    <source>
        <dbReference type="RuleBase" id="RU000354"/>
    </source>
</evidence>
<reference evidence="16" key="1">
    <citation type="submission" date="2025-08" db="UniProtKB">
        <authorList>
            <consortium name="RefSeq"/>
        </authorList>
    </citation>
    <scope>IDENTIFICATION</scope>
</reference>
<comment type="subunit">
    <text evidence="10">Homodimeric or heterodimeric through association with alpha and beta subunits, linked by one or more disulfide bonds. Inhibins are heterodimers of one alpha and one beta subunit. Activins are homo- or heterodimers of beta subunits only.</text>
</comment>
<feature type="compositionally biased region" description="Basic and acidic residues" evidence="12">
    <location>
        <begin position="1"/>
        <end position="10"/>
    </location>
</feature>
<dbReference type="InParanoid" id="A0A6P3FJJ1"/>
<dbReference type="CTD" id="83729"/>
<dbReference type="AlphaFoldDB" id="A0A6P3FJJ1"/>
<keyword evidence="6 13" id="KW-0732">Signal</keyword>
<comment type="similarity">
    <text evidence="3 11">Belongs to the TGF-beta family.</text>
</comment>
<gene>
    <name evidence="16" type="primary">Inhbe</name>
</gene>